<organism evidence="1 2">
    <name type="scientific">Neisseria mucosa</name>
    <dbReference type="NCBI Taxonomy" id="488"/>
    <lineage>
        <taxon>Bacteria</taxon>
        <taxon>Pseudomonadati</taxon>
        <taxon>Pseudomonadota</taxon>
        <taxon>Betaproteobacteria</taxon>
        <taxon>Neisseriales</taxon>
        <taxon>Neisseriaceae</taxon>
        <taxon>Neisseria</taxon>
    </lineage>
</organism>
<accession>A0ABM6JD30</accession>
<evidence type="ECO:0000313" key="1">
    <source>
        <dbReference type="EMBL" id="ARC51282.2"/>
    </source>
</evidence>
<name>A0ABM6JD30_NEIMU</name>
<keyword evidence="2" id="KW-1185">Reference proteome</keyword>
<sequence>MTMLDEYSIEQRASQIFDARSREYFSEVLSCYTAGKYRSAVVMLRSVVVCDLLFKIQTFNGSDNGI</sequence>
<evidence type="ECO:0000313" key="2">
    <source>
        <dbReference type="Proteomes" id="UP000191272"/>
    </source>
</evidence>
<dbReference type="Proteomes" id="UP000191272">
    <property type="component" value="Chromosome"/>
</dbReference>
<gene>
    <name evidence="1" type="ORF">A6J88_08665</name>
</gene>
<dbReference type="EMBL" id="CP020452">
    <property type="protein sequence ID" value="ARC51282.2"/>
    <property type="molecule type" value="Genomic_DNA"/>
</dbReference>
<proteinExistence type="predicted"/>
<reference evidence="2" key="1">
    <citation type="submission" date="2017-03" db="EMBL/GenBank/DDBJ databases">
        <title>FDA dAtabase for Regulatory Grade micrObial Sequences (FDA-ARGOS): Supporting development and validation of Infectious Disease Dx tests.</title>
        <authorList>
            <person name="Campos J."/>
            <person name="Goldberg B."/>
            <person name="Tallon L."/>
            <person name="Sadzewicz L."/>
            <person name="Sengamalay N."/>
            <person name="Ott S."/>
            <person name="Godinez A."/>
            <person name="Nagaraj S."/>
            <person name="Vyas G."/>
            <person name="Aluvathingal J."/>
            <person name="Nadendla S."/>
            <person name="Geyer C."/>
            <person name="Nandy P."/>
            <person name="Hobson J."/>
            <person name="Sichtig H."/>
        </authorList>
    </citation>
    <scope>NUCLEOTIDE SEQUENCE [LARGE SCALE GENOMIC DNA]</scope>
    <source>
        <strain evidence="2">FDAARGOS_260</strain>
    </source>
</reference>
<protein>
    <submittedName>
        <fullName evidence="1">Uncharacterized protein</fullName>
    </submittedName>
</protein>